<dbReference type="InterPro" id="IPR033522">
    <property type="entry name" value="IA-2/IA-2_beta"/>
</dbReference>
<evidence type="ECO:0000313" key="2">
    <source>
        <dbReference type="EMBL" id="KAK2097037.1"/>
    </source>
</evidence>
<comment type="caution">
    <text evidence="2">The sequence shown here is derived from an EMBL/GenBank/DDBJ whole genome shotgun (WGS) entry which is preliminary data.</text>
</comment>
<feature type="region of interest" description="Disordered" evidence="1">
    <location>
        <begin position="138"/>
        <end position="182"/>
    </location>
</feature>
<gene>
    <name evidence="2" type="ORF">P7K49_026071</name>
</gene>
<dbReference type="PANTHER" id="PTHR46106">
    <property type="entry name" value="IA-2 PROTEIN TYROSINE PHOSPHATASE, ISOFORM C"/>
    <property type="match status" value="1"/>
</dbReference>
<name>A0ABQ9UIZ2_SAGOE</name>
<protein>
    <submittedName>
        <fullName evidence="2">Uncharacterized protein</fullName>
    </submittedName>
</protein>
<sequence>MTQGTGIFSPGQRVEYPATVVSTLSTRCAGSGGGEHPGCTLKVCGSSVVPACPDQLRLRGHVLAADGSYPALRVPVMPSFMCQMLGMPPHMCQVLGMPPHVCQVLGMSPACVLGAGGAPKCVSGAGDAPQELCRQRMATRPPDRPEGTHTSRISSVSSQFSDGPMPSPSARSSTSSWSEEPVQSNMDITTGHMILVSPTLALPPSSAHNTQRLRLTLGDGAMVAAPCLWGQRLTGRARSAGSPLNLDKQEYLPEILAVLPPGACSPRALPGV</sequence>
<feature type="compositionally biased region" description="Polar residues" evidence="1">
    <location>
        <begin position="150"/>
        <end position="161"/>
    </location>
</feature>
<proteinExistence type="predicted"/>
<evidence type="ECO:0000256" key="1">
    <source>
        <dbReference type="SAM" id="MobiDB-lite"/>
    </source>
</evidence>
<dbReference type="EMBL" id="JASSZA010000012">
    <property type="protein sequence ID" value="KAK2097037.1"/>
    <property type="molecule type" value="Genomic_DNA"/>
</dbReference>
<evidence type="ECO:0000313" key="3">
    <source>
        <dbReference type="Proteomes" id="UP001266305"/>
    </source>
</evidence>
<accession>A0ABQ9UIZ2</accession>
<organism evidence="2 3">
    <name type="scientific">Saguinus oedipus</name>
    <name type="common">Cotton-top tamarin</name>
    <name type="synonym">Oedipomidas oedipus</name>
    <dbReference type="NCBI Taxonomy" id="9490"/>
    <lineage>
        <taxon>Eukaryota</taxon>
        <taxon>Metazoa</taxon>
        <taxon>Chordata</taxon>
        <taxon>Craniata</taxon>
        <taxon>Vertebrata</taxon>
        <taxon>Euteleostomi</taxon>
        <taxon>Mammalia</taxon>
        <taxon>Eutheria</taxon>
        <taxon>Euarchontoglires</taxon>
        <taxon>Primates</taxon>
        <taxon>Haplorrhini</taxon>
        <taxon>Platyrrhini</taxon>
        <taxon>Cebidae</taxon>
        <taxon>Callitrichinae</taxon>
        <taxon>Saguinus</taxon>
    </lineage>
</organism>
<reference evidence="2 3" key="1">
    <citation type="submission" date="2023-05" db="EMBL/GenBank/DDBJ databases">
        <title>B98-5 Cell Line De Novo Hybrid Assembly: An Optical Mapping Approach.</title>
        <authorList>
            <person name="Kananen K."/>
            <person name="Auerbach J.A."/>
            <person name="Kautto E."/>
            <person name="Blachly J.S."/>
        </authorList>
    </citation>
    <scope>NUCLEOTIDE SEQUENCE [LARGE SCALE GENOMIC DNA]</scope>
    <source>
        <strain evidence="2">B95-8</strain>
        <tissue evidence="2">Cell line</tissue>
    </source>
</reference>
<dbReference type="Proteomes" id="UP001266305">
    <property type="component" value="Unassembled WGS sequence"/>
</dbReference>
<dbReference type="PANTHER" id="PTHR46106:SF5">
    <property type="entry name" value="RECEPTOR-TYPE TYROSINE-PROTEIN PHOSPHATASE N2"/>
    <property type="match status" value="1"/>
</dbReference>
<feature type="compositionally biased region" description="Low complexity" evidence="1">
    <location>
        <begin position="168"/>
        <end position="182"/>
    </location>
</feature>
<keyword evidence="3" id="KW-1185">Reference proteome</keyword>